<dbReference type="Gene3D" id="3.20.20.70">
    <property type="entry name" value="Aldolase class I"/>
    <property type="match status" value="1"/>
</dbReference>
<dbReference type="CDD" id="cd01335">
    <property type="entry name" value="Radical_SAM"/>
    <property type="match status" value="1"/>
</dbReference>
<reference evidence="1 2" key="1">
    <citation type="submission" date="2018-05" db="EMBL/GenBank/DDBJ databases">
        <title>A metagenomic window into the 2 km-deep terrestrial subsurface aquifer revealed taxonomically and functionally diverse microbial community comprising novel uncultured bacterial lineages.</title>
        <authorList>
            <person name="Kadnikov V.V."/>
            <person name="Mardanov A.V."/>
            <person name="Beletsky A.V."/>
            <person name="Banks D."/>
            <person name="Pimenov N.V."/>
            <person name="Frank Y.A."/>
            <person name="Karnachuk O.V."/>
            <person name="Ravin N.V."/>
        </authorList>
    </citation>
    <scope>NUCLEOTIDE SEQUENCE [LARGE SCALE GENOMIC DNA]</scope>
    <source>
        <strain evidence="1">BY5</strain>
    </source>
</reference>
<comment type="caution">
    <text evidence="1">The sequence shown here is derived from an EMBL/GenBank/DDBJ whole genome shotgun (WGS) entry which is preliminary data.</text>
</comment>
<protein>
    <submittedName>
        <fullName evidence="1">Radical SAM domain protein</fullName>
    </submittedName>
</protein>
<accession>A0A367ZP89</accession>
<dbReference type="SUPFAM" id="SSF102114">
    <property type="entry name" value="Radical SAM enzymes"/>
    <property type="match status" value="1"/>
</dbReference>
<organism evidence="1 2">
    <name type="scientific">Candidatus Ozemobacter sibiricus</name>
    <dbReference type="NCBI Taxonomy" id="2268124"/>
    <lineage>
        <taxon>Bacteria</taxon>
        <taxon>Candidatus Ozemobacteria</taxon>
        <taxon>Candidatus Ozemobacterales</taxon>
        <taxon>Candidatus Ozemobacteraceae</taxon>
        <taxon>Candidatus Ozemobacter</taxon>
    </lineage>
</organism>
<dbReference type="Proteomes" id="UP000252355">
    <property type="component" value="Unassembled WGS sequence"/>
</dbReference>
<evidence type="ECO:0000313" key="1">
    <source>
        <dbReference type="EMBL" id="RCK79954.1"/>
    </source>
</evidence>
<evidence type="ECO:0000313" key="2">
    <source>
        <dbReference type="Proteomes" id="UP000252355"/>
    </source>
</evidence>
<dbReference type="InterPro" id="IPR013785">
    <property type="entry name" value="Aldolase_TIM"/>
</dbReference>
<sequence length="339" mass="37006">MAEPPSLFIGDLHGGGLVLSWRCGSQCRHCLYGCGPHRQDGAPADEAAWEALLDHLARIAPRAVWHIGGGEPFLHLQRLKSTVAGLARRRLRLEYVETNASWVQDQAQAERVLGELRELGLGTVLVSLSPFHAEFVPHGRTRLLIRAAENVLPGGAFVWIPEFAHDLAEVDPQAKLSWRAFLAGRPAGYALALADRYYLTTGGRAGRYLAAHGRSFPWEKVAGRAPCRERLADTSHFHVDGEGWFVPGLCAGLGLPVRRLPGALDLAGFPVLRFLARADLGGLVEEAARQGFRPLSGYASPCDLCTHVRLFLFQTRRAACPELQPAGFYDPRSLPGYGA</sequence>
<proteinExistence type="predicted"/>
<name>A0A367ZP89_9BACT</name>
<dbReference type="InterPro" id="IPR058240">
    <property type="entry name" value="rSAM_sf"/>
</dbReference>
<gene>
    <name evidence="1" type="ORF">OZSIB_3823</name>
</gene>
<dbReference type="EMBL" id="QOQW01000009">
    <property type="protein sequence ID" value="RCK79954.1"/>
    <property type="molecule type" value="Genomic_DNA"/>
</dbReference>
<dbReference type="AlphaFoldDB" id="A0A367ZP89"/>